<name>A0AA38PMF2_9AGAR</name>
<comment type="caution">
    <text evidence="2">The sequence shown here is derived from an EMBL/GenBank/DDBJ whole genome shotgun (WGS) entry which is preliminary data.</text>
</comment>
<accession>A0AA38PMF2</accession>
<organism evidence="2 3">
    <name type="scientific">Lentinula detonsa</name>
    <dbReference type="NCBI Taxonomy" id="2804962"/>
    <lineage>
        <taxon>Eukaryota</taxon>
        <taxon>Fungi</taxon>
        <taxon>Dikarya</taxon>
        <taxon>Basidiomycota</taxon>
        <taxon>Agaricomycotina</taxon>
        <taxon>Agaricomycetes</taxon>
        <taxon>Agaricomycetidae</taxon>
        <taxon>Agaricales</taxon>
        <taxon>Marasmiineae</taxon>
        <taxon>Omphalotaceae</taxon>
        <taxon>Lentinula</taxon>
    </lineage>
</organism>
<dbReference type="EMBL" id="MU803510">
    <property type="protein sequence ID" value="KAJ3978274.1"/>
    <property type="molecule type" value="Genomic_DNA"/>
</dbReference>
<feature type="compositionally biased region" description="Basic and acidic residues" evidence="1">
    <location>
        <begin position="101"/>
        <end position="114"/>
    </location>
</feature>
<evidence type="ECO:0000313" key="3">
    <source>
        <dbReference type="Proteomes" id="UP001163850"/>
    </source>
</evidence>
<proteinExistence type="predicted"/>
<evidence type="ECO:0000313" key="2">
    <source>
        <dbReference type="EMBL" id="KAJ3978274.1"/>
    </source>
</evidence>
<gene>
    <name evidence="2" type="ORF">F5890DRAFT_1560662</name>
</gene>
<feature type="region of interest" description="Disordered" evidence="1">
    <location>
        <begin position="100"/>
        <end position="154"/>
    </location>
</feature>
<protein>
    <submittedName>
        <fullName evidence="2">Uncharacterized protein</fullName>
    </submittedName>
</protein>
<feature type="compositionally biased region" description="Basic and acidic residues" evidence="1">
    <location>
        <begin position="133"/>
        <end position="154"/>
    </location>
</feature>
<feature type="region of interest" description="Disordered" evidence="1">
    <location>
        <begin position="1"/>
        <end position="21"/>
    </location>
</feature>
<dbReference type="Proteomes" id="UP001163850">
    <property type="component" value="Unassembled WGS sequence"/>
</dbReference>
<reference evidence="2" key="1">
    <citation type="submission" date="2022-08" db="EMBL/GenBank/DDBJ databases">
        <authorList>
            <consortium name="DOE Joint Genome Institute"/>
            <person name="Min B."/>
            <person name="Riley R."/>
            <person name="Sierra-Patev S."/>
            <person name="Naranjo-Ortiz M."/>
            <person name="Looney B."/>
            <person name="Konkel Z."/>
            <person name="Slot J.C."/>
            <person name="Sakamoto Y."/>
            <person name="Steenwyk J.L."/>
            <person name="Rokas A."/>
            <person name="Carro J."/>
            <person name="Camarero S."/>
            <person name="Ferreira P."/>
            <person name="Molpeceres G."/>
            <person name="Ruiz-Duenas F.J."/>
            <person name="Serrano A."/>
            <person name="Henrissat B."/>
            <person name="Drula E."/>
            <person name="Hughes K.W."/>
            <person name="Mata J.L."/>
            <person name="Ishikawa N.K."/>
            <person name="Vargas-Isla R."/>
            <person name="Ushijima S."/>
            <person name="Smith C.A."/>
            <person name="Ahrendt S."/>
            <person name="Andreopoulos W."/>
            <person name="He G."/>
            <person name="Labutti K."/>
            <person name="Lipzen A."/>
            <person name="Ng V."/>
            <person name="Sandor L."/>
            <person name="Barry K."/>
            <person name="Martinez A.T."/>
            <person name="Xiao Y."/>
            <person name="Gibbons J.G."/>
            <person name="Terashima K."/>
            <person name="Hibbett D.S."/>
            <person name="Grigoriev I.V."/>
        </authorList>
    </citation>
    <scope>NUCLEOTIDE SEQUENCE</scope>
    <source>
        <strain evidence="2">TFB7829</strain>
    </source>
</reference>
<dbReference type="AlphaFoldDB" id="A0AA38PMF2"/>
<feature type="compositionally biased region" description="Acidic residues" evidence="1">
    <location>
        <begin position="115"/>
        <end position="132"/>
    </location>
</feature>
<evidence type="ECO:0000256" key="1">
    <source>
        <dbReference type="SAM" id="MobiDB-lite"/>
    </source>
</evidence>
<sequence length="154" mass="17852">MTTKRTNPLLPPNIDRHARGAYSSRQRCSWIADHASRRSRGKQAKVEDEICRGPATRITDRKFEGPGISEQLAVLSEQNTELIHLLCRSLEVQEKMLGIMVKKEEQEVDKREEEEKSEDENDEDGEGEDNEEEKEKNDEEKKRKEICEGKKRAE</sequence>